<evidence type="ECO:0000256" key="7">
    <source>
        <dbReference type="ARBA" id="ARBA00023201"/>
    </source>
</evidence>
<dbReference type="GO" id="GO:0030643">
    <property type="term" value="P:intracellular phosphate ion homeostasis"/>
    <property type="evidence" value="ECO:0007669"/>
    <property type="project" value="TreeGrafter"/>
</dbReference>
<feature type="transmembrane region" description="Helical" evidence="9">
    <location>
        <begin position="507"/>
        <end position="526"/>
    </location>
</feature>
<evidence type="ECO:0000256" key="6">
    <source>
        <dbReference type="ARBA" id="ARBA00023136"/>
    </source>
</evidence>
<feature type="region of interest" description="Disordered" evidence="8">
    <location>
        <begin position="1"/>
        <end position="36"/>
    </location>
</feature>
<evidence type="ECO:0000313" key="12">
    <source>
        <dbReference type="RefSeq" id="XP_013860345.1"/>
    </source>
</evidence>
<comment type="similarity">
    <text evidence="2">Belongs to the SLC34A transporter family.</text>
</comment>
<feature type="transmembrane region" description="Helical" evidence="9">
    <location>
        <begin position="532"/>
        <end position="557"/>
    </location>
</feature>
<evidence type="ECO:0000256" key="3">
    <source>
        <dbReference type="ARBA" id="ARBA00022475"/>
    </source>
</evidence>
<feature type="transmembrane region" description="Helical" evidence="9">
    <location>
        <begin position="417"/>
        <end position="434"/>
    </location>
</feature>
<evidence type="ECO:0000256" key="9">
    <source>
        <dbReference type="SAM" id="Phobius"/>
    </source>
</evidence>
<keyword evidence="7" id="KW-0406">Ion transport</keyword>
<evidence type="ECO:0000313" key="10">
    <source>
        <dbReference type="Proteomes" id="UP000192220"/>
    </source>
</evidence>
<dbReference type="PANTHER" id="PTHR10010:SF47">
    <property type="entry name" value="SOLUTE CARRIER FAMILY 34 MEMBER 2A"/>
    <property type="match status" value="1"/>
</dbReference>
<feature type="transmembrane region" description="Helical" evidence="9">
    <location>
        <begin position="344"/>
        <end position="369"/>
    </location>
</feature>
<evidence type="ECO:0000256" key="1">
    <source>
        <dbReference type="ARBA" id="ARBA00004424"/>
    </source>
</evidence>
<evidence type="ECO:0000256" key="4">
    <source>
        <dbReference type="ARBA" id="ARBA00022692"/>
    </source>
</evidence>
<feature type="transmembrane region" description="Helical" evidence="9">
    <location>
        <begin position="466"/>
        <end position="487"/>
    </location>
</feature>
<keyword evidence="5 9" id="KW-1133">Transmembrane helix</keyword>
<reference evidence="11 12" key="1">
    <citation type="submission" date="2025-04" db="UniProtKB">
        <authorList>
            <consortium name="RefSeq"/>
        </authorList>
    </citation>
    <scope>IDENTIFICATION</scope>
    <source>
        <strain evidence="11 12">Quisiro</strain>
        <tissue evidence="11 12">Liver</tissue>
    </source>
</reference>
<dbReference type="PANTHER" id="PTHR10010">
    <property type="entry name" value="SOLUTE CARRIER FAMILY 34 SODIUM PHOSPHATE , MEMBER 2-RELATED"/>
    <property type="match status" value="1"/>
</dbReference>
<organism evidence="10 11">
    <name type="scientific">Austrofundulus limnaeus</name>
    <name type="common">Annual killifish</name>
    <dbReference type="NCBI Taxonomy" id="52670"/>
    <lineage>
        <taxon>Eukaryota</taxon>
        <taxon>Metazoa</taxon>
        <taxon>Chordata</taxon>
        <taxon>Craniata</taxon>
        <taxon>Vertebrata</taxon>
        <taxon>Euteleostomi</taxon>
        <taxon>Actinopterygii</taxon>
        <taxon>Neopterygii</taxon>
        <taxon>Teleostei</taxon>
        <taxon>Neoteleostei</taxon>
        <taxon>Acanthomorphata</taxon>
        <taxon>Ovalentaria</taxon>
        <taxon>Atherinomorphae</taxon>
        <taxon>Cyprinodontiformes</taxon>
        <taxon>Rivulidae</taxon>
        <taxon>Austrofundulus</taxon>
    </lineage>
</organism>
<dbReference type="Pfam" id="PF02690">
    <property type="entry name" value="Na_Pi_cotrans"/>
    <property type="match status" value="2"/>
</dbReference>
<feature type="compositionally biased region" description="Polar residues" evidence="8">
    <location>
        <begin position="1"/>
        <end position="13"/>
    </location>
</feature>
<dbReference type="GO" id="GO:0016324">
    <property type="term" value="C:apical plasma membrane"/>
    <property type="evidence" value="ECO:0007669"/>
    <property type="project" value="UniProtKB-SubCell"/>
</dbReference>
<feature type="transmembrane region" description="Helical" evidence="9">
    <location>
        <begin position="74"/>
        <end position="101"/>
    </location>
</feature>
<feature type="compositionally biased region" description="Basic and acidic residues" evidence="8">
    <location>
        <begin position="14"/>
        <end position="32"/>
    </location>
</feature>
<proteinExistence type="inferred from homology"/>
<dbReference type="RefSeq" id="XP_013860344.1">
    <property type="nucleotide sequence ID" value="XM_014004890.1"/>
</dbReference>
<evidence type="ECO:0000256" key="5">
    <source>
        <dbReference type="ARBA" id="ARBA00022989"/>
    </source>
</evidence>
<dbReference type="GO" id="GO:0005436">
    <property type="term" value="F:sodium:phosphate symporter activity"/>
    <property type="evidence" value="ECO:0007669"/>
    <property type="project" value="InterPro"/>
</dbReference>
<comment type="subcellular location">
    <subcellularLocation>
        <location evidence="1">Apical cell membrane</location>
        <topology evidence="1">Multi-pass membrane protein</topology>
    </subcellularLocation>
</comment>
<keyword evidence="3" id="KW-1003">Cell membrane</keyword>
<sequence length="655" mass="71030">MNSLHLPQSADSQDTSKEDQNEQFAEKLKDVETSPAYSTMALVQEDSEEQDPWDLPELKDTGVPWSALDTKGKVLRVLVSILKFIVLLGLLYMFICSLDILSSAFQLVGGKTAGSIFQDSSILSNPLAGLVIGILVTLLVQSSSTSSSIVVSMVSSGILTVQVAVPIIMGTNIGTSVTNTLVAVTQAGDRSTFRRAFAGATVHDFFNWLSVLVLLPLEVASGYLYILTKLITDSFHIESGEAPDLLNVITDVLTEAIIQLDESVLSEIATGSPEAQNKSLIKKWCQTYTNTTLKNVTVPGPENCTSPLLCWSEGNNTITLKNVSETFNIKKCDHLFVDVNLSDLAVGLILLALSLLVLCSCLILIVKLLNSMLKGQVAAVIKKILNTDFPFPFGWVTGYIAILVGAGMTFIVQSSSVFTSAITPLVGIGVISIERAYPLSLGSNIGTTTTAILAAMASPGDTLADALQIALVHFLFNISGIILWYPIPFTRFPIRMAKSLGNITANYRWFAAVYIVVCFFFLPLFVFSLSLAGWQVLVGVGVPLIAMLLIIIVINVLQNRKPRCLPTVLRTWDFLPLWAHSLAPWDKVVSVVAAKCCCCCKCCQAAKEEEQEAQEPVEVSANGHKAAYDNPAMSAEKEVENELQIEQNIHKMTPL</sequence>
<dbReference type="InterPro" id="IPR003841">
    <property type="entry name" value="Na/Pi_transpt"/>
</dbReference>
<keyword evidence="7" id="KW-0813">Transport</keyword>
<keyword evidence="7" id="KW-0739">Sodium transport</keyword>
<dbReference type="OrthoDB" id="76259at2759"/>
<keyword evidence="10" id="KW-1185">Reference proteome</keyword>
<evidence type="ECO:0000256" key="2">
    <source>
        <dbReference type="ARBA" id="ARBA00005808"/>
    </source>
</evidence>
<evidence type="ECO:0000256" key="8">
    <source>
        <dbReference type="SAM" id="MobiDB-lite"/>
    </source>
</evidence>
<feature type="transmembrane region" description="Helical" evidence="9">
    <location>
        <begin position="122"/>
        <end position="143"/>
    </location>
</feature>
<dbReference type="NCBIfam" id="TIGR01013">
    <property type="entry name" value="2a58"/>
    <property type="match status" value="1"/>
</dbReference>
<keyword evidence="6 9" id="KW-0472">Membrane</keyword>
<dbReference type="AlphaFoldDB" id="A0A2I4AXZ6"/>
<accession>A0A2I4AXZ6</accession>
<dbReference type="Proteomes" id="UP000192220">
    <property type="component" value="Unplaced"/>
</dbReference>
<dbReference type="GO" id="GO:0031982">
    <property type="term" value="C:vesicle"/>
    <property type="evidence" value="ECO:0007669"/>
    <property type="project" value="TreeGrafter"/>
</dbReference>
<dbReference type="CTD" id="58148"/>
<gene>
    <name evidence="11 12" type="primary">LOC106515212</name>
</gene>
<name>A0A2I4AXZ6_AUSLI</name>
<evidence type="ECO:0000313" key="11">
    <source>
        <dbReference type="RefSeq" id="XP_013860344.1"/>
    </source>
</evidence>
<protein>
    <submittedName>
        <fullName evidence="11 12">Sodium-dependent phosphate transport protein 2B-like</fullName>
    </submittedName>
</protein>
<dbReference type="GO" id="GO:0044341">
    <property type="term" value="P:sodium-dependent phosphate transport"/>
    <property type="evidence" value="ECO:0007669"/>
    <property type="project" value="InterPro"/>
</dbReference>
<dbReference type="RefSeq" id="XP_013860345.1">
    <property type="nucleotide sequence ID" value="XM_014004891.1"/>
</dbReference>
<dbReference type="STRING" id="52670.A0A2I4AXZ6"/>
<keyword evidence="7" id="KW-0915">Sodium</keyword>
<keyword evidence="4 9" id="KW-0812">Transmembrane</keyword>
<feature type="transmembrane region" description="Helical" evidence="9">
    <location>
        <begin position="205"/>
        <end position="226"/>
    </location>
</feature>
<dbReference type="KEGG" id="alim:106515212"/>
<dbReference type="GO" id="GO:0005903">
    <property type="term" value="C:brush border"/>
    <property type="evidence" value="ECO:0007669"/>
    <property type="project" value="TreeGrafter"/>
</dbReference>
<feature type="transmembrane region" description="Helical" evidence="9">
    <location>
        <begin position="389"/>
        <end position="411"/>
    </location>
</feature>